<dbReference type="EMBL" id="DSYK01000275">
    <property type="protein sequence ID" value="HGS21277.1"/>
    <property type="molecule type" value="Genomic_DNA"/>
</dbReference>
<feature type="domain" description="RRM" evidence="2">
    <location>
        <begin position="3"/>
        <end position="81"/>
    </location>
</feature>
<evidence type="ECO:0000313" key="3">
    <source>
        <dbReference type="EMBL" id="HGS21277.1"/>
    </source>
</evidence>
<dbReference type="PROSITE" id="PS50102">
    <property type="entry name" value="RRM"/>
    <property type="match status" value="1"/>
</dbReference>
<organism evidence="3">
    <name type="scientific">Anaerolinea thermolimosa</name>
    <dbReference type="NCBI Taxonomy" id="229919"/>
    <lineage>
        <taxon>Bacteria</taxon>
        <taxon>Bacillati</taxon>
        <taxon>Chloroflexota</taxon>
        <taxon>Anaerolineae</taxon>
        <taxon>Anaerolineales</taxon>
        <taxon>Anaerolineaceae</taxon>
        <taxon>Anaerolinea</taxon>
    </lineage>
</organism>
<keyword evidence="1" id="KW-0694">RNA-binding</keyword>
<evidence type="ECO:0000259" key="2">
    <source>
        <dbReference type="PROSITE" id="PS50102"/>
    </source>
</evidence>
<dbReference type="InterPro" id="IPR000504">
    <property type="entry name" value="RRM_dom"/>
</dbReference>
<dbReference type="GO" id="GO:0003729">
    <property type="term" value="F:mRNA binding"/>
    <property type="evidence" value="ECO:0007669"/>
    <property type="project" value="TreeGrafter"/>
</dbReference>
<accession>A0A7C4KIG1</accession>
<comment type="caution">
    <text evidence="3">The sequence shown here is derived from an EMBL/GenBank/DDBJ whole genome shotgun (WGS) entry which is preliminary data.</text>
</comment>
<dbReference type="Pfam" id="PF00076">
    <property type="entry name" value="RRM_1"/>
    <property type="match status" value="1"/>
</dbReference>
<evidence type="ECO:0000256" key="1">
    <source>
        <dbReference type="ARBA" id="ARBA00022884"/>
    </source>
</evidence>
<dbReference type="InterPro" id="IPR050502">
    <property type="entry name" value="Euk_RNA-bind_prot"/>
</dbReference>
<sequence length="93" mass="10363">METRLYIGNMSPEASEQELRAMFTEAGTIAQVELVMDRQTGKPKGFGFITMSSLAEAEKAINLFDTKDLHSRPLKVNLAKPREDRPVSGGNHR</sequence>
<gene>
    <name evidence="3" type="ORF">ENT37_05340</name>
</gene>
<dbReference type="SUPFAM" id="SSF54928">
    <property type="entry name" value="RNA-binding domain, RBD"/>
    <property type="match status" value="1"/>
</dbReference>
<dbReference type="InterPro" id="IPR035979">
    <property type="entry name" value="RBD_domain_sf"/>
</dbReference>
<proteinExistence type="predicted"/>
<dbReference type="AlphaFoldDB" id="A0A7C4KIG1"/>
<dbReference type="PANTHER" id="PTHR48025:SF1">
    <property type="entry name" value="RRM DOMAIN-CONTAINING PROTEIN"/>
    <property type="match status" value="1"/>
</dbReference>
<protein>
    <submittedName>
        <fullName evidence="3">RNA-binding protein</fullName>
    </submittedName>
</protein>
<dbReference type="SMART" id="SM00360">
    <property type="entry name" value="RRM"/>
    <property type="match status" value="1"/>
</dbReference>
<name>A0A7C4KIG1_9CHLR</name>
<dbReference type="PANTHER" id="PTHR48025">
    <property type="entry name" value="OS02G0815200 PROTEIN"/>
    <property type="match status" value="1"/>
</dbReference>
<reference evidence="3" key="1">
    <citation type="journal article" date="2020" name="mSystems">
        <title>Genome- and Community-Level Interaction Insights into Carbon Utilization and Element Cycling Functions of Hydrothermarchaeota in Hydrothermal Sediment.</title>
        <authorList>
            <person name="Zhou Z."/>
            <person name="Liu Y."/>
            <person name="Xu W."/>
            <person name="Pan J."/>
            <person name="Luo Z.H."/>
            <person name="Li M."/>
        </authorList>
    </citation>
    <scope>NUCLEOTIDE SEQUENCE [LARGE SCALE GENOMIC DNA]</scope>
    <source>
        <strain evidence="3">SpSt-573</strain>
    </source>
</reference>
<dbReference type="Gene3D" id="3.30.70.330">
    <property type="match status" value="1"/>
</dbReference>
<dbReference type="InterPro" id="IPR012677">
    <property type="entry name" value="Nucleotide-bd_a/b_plait_sf"/>
</dbReference>